<dbReference type="InterPro" id="IPR005467">
    <property type="entry name" value="His_kinase_dom"/>
</dbReference>
<dbReference type="GO" id="GO:0005524">
    <property type="term" value="F:ATP binding"/>
    <property type="evidence" value="ECO:0007669"/>
    <property type="project" value="UniProtKB-KW"/>
</dbReference>
<keyword evidence="7" id="KW-0547">Nucleotide-binding</keyword>
<evidence type="ECO:0000256" key="6">
    <source>
        <dbReference type="ARBA" id="ARBA00022679"/>
    </source>
</evidence>
<keyword evidence="6" id="KW-0808">Transferase</keyword>
<comment type="caution">
    <text evidence="12">The sequence shown here is derived from an EMBL/GenBank/DDBJ whole genome shotgun (WGS) entry which is preliminary data.</text>
</comment>
<evidence type="ECO:0000256" key="1">
    <source>
        <dbReference type="ARBA" id="ARBA00000085"/>
    </source>
</evidence>
<dbReference type="PANTHER" id="PTHR44936:SF10">
    <property type="entry name" value="SENSOR PROTEIN RSTB"/>
    <property type="match status" value="1"/>
</dbReference>
<dbReference type="InterPro" id="IPR003661">
    <property type="entry name" value="HisK_dim/P_dom"/>
</dbReference>
<dbReference type="InterPro" id="IPR047770">
    <property type="entry name" value="RegB"/>
</dbReference>
<dbReference type="CDD" id="cd00082">
    <property type="entry name" value="HisKA"/>
    <property type="match status" value="1"/>
</dbReference>
<dbReference type="Gene3D" id="1.10.287.130">
    <property type="match status" value="1"/>
</dbReference>
<feature type="transmembrane region" description="Helical" evidence="10">
    <location>
        <begin position="122"/>
        <end position="146"/>
    </location>
</feature>
<keyword evidence="4" id="KW-1003">Cell membrane</keyword>
<comment type="catalytic activity">
    <reaction evidence="1">
        <text>ATP + protein L-histidine = ADP + protein N-phospho-L-histidine.</text>
        <dbReference type="EC" id="2.7.13.3"/>
    </reaction>
</comment>
<feature type="transmembrane region" description="Helical" evidence="10">
    <location>
        <begin position="47"/>
        <end position="67"/>
    </location>
</feature>
<dbReference type="InterPro" id="IPR036097">
    <property type="entry name" value="HisK_dim/P_sf"/>
</dbReference>
<keyword evidence="10" id="KW-0472">Membrane</keyword>
<comment type="subcellular location">
    <subcellularLocation>
        <location evidence="2">Cell membrane</location>
        <topology evidence="2">Multi-pass membrane protein</topology>
    </subcellularLocation>
</comment>
<keyword evidence="9" id="KW-0067">ATP-binding</keyword>
<evidence type="ECO:0000256" key="5">
    <source>
        <dbReference type="ARBA" id="ARBA00022553"/>
    </source>
</evidence>
<keyword evidence="13" id="KW-1185">Reference proteome</keyword>
<evidence type="ECO:0000256" key="8">
    <source>
        <dbReference type="ARBA" id="ARBA00022777"/>
    </source>
</evidence>
<sequence>MTLDTIIGRPESRKLRLETLIRLRWLAVAGQAVSVVVVAWVLQFSLPLIACAGLILLLAAVNAWLNLTYPSTLRLEPSAALALLTFDLFQLAALLYVTGGLTNPFAPLISVPVIISSASQPLRYSLALVMVAILCITALAFSPFALPWYPGASVPFEPMLLAGMWFAIVCTTSFAAFYAYRVSVEASQLGEALAATELVLQREMHLSELDGLAAAAAHELGTPLATIALVAKEMSRELSANDRFFDDVQLLISQSGRCRDIMKRLTTLSTGTEEHMRRMPLSSLIEEVSAPHREFGIKINVVEESARADEPMGRRNAGIVYGLGNLIENAVDYARSEVAIRVRHNKDIVQIVIEDDGEGFAPDILQRIGEPYVTRRTGHPKAGGLGLGLFIAKTLLERSGAELAFENKSGACVTITWKRSDMEVAT</sequence>
<keyword evidence="10" id="KW-1133">Transmembrane helix</keyword>
<feature type="transmembrane region" description="Helical" evidence="10">
    <location>
        <begin position="158"/>
        <end position="180"/>
    </location>
</feature>
<evidence type="ECO:0000259" key="11">
    <source>
        <dbReference type="PROSITE" id="PS50109"/>
    </source>
</evidence>
<dbReference type="PRINTS" id="PR00344">
    <property type="entry name" value="BCTRLSENSOR"/>
</dbReference>
<feature type="transmembrane region" description="Helical" evidence="10">
    <location>
        <begin position="21"/>
        <end position="41"/>
    </location>
</feature>
<organism evidence="12 13">
    <name type="scientific">Rhizobium setariae</name>
    <dbReference type="NCBI Taxonomy" id="2801340"/>
    <lineage>
        <taxon>Bacteria</taxon>
        <taxon>Pseudomonadati</taxon>
        <taxon>Pseudomonadota</taxon>
        <taxon>Alphaproteobacteria</taxon>
        <taxon>Hyphomicrobiales</taxon>
        <taxon>Rhizobiaceae</taxon>
        <taxon>Rhizobium/Agrobacterium group</taxon>
        <taxon>Rhizobium</taxon>
    </lineage>
</organism>
<dbReference type="PROSITE" id="PS50109">
    <property type="entry name" value="HIS_KIN"/>
    <property type="match status" value="1"/>
</dbReference>
<proteinExistence type="predicted"/>
<accession>A0A937CMD9</accession>
<evidence type="ECO:0000256" key="2">
    <source>
        <dbReference type="ARBA" id="ARBA00004651"/>
    </source>
</evidence>
<dbReference type="RefSeq" id="WP_201662137.1">
    <property type="nucleotide sequence ID" value="NZ_JAEQNC010000011.1"/>
</dbReference>
<evidence type="ECO:0000313" key="13">
    <source>
        <dbReference type="Proteomes" id="UP000633219"/>
    </source>
</evidence>
<dbReference type="Gene3D" id="3.30.565.10">
    <property type="entry name" value="Histidine kinase-like ATPase, C-terminal domain"/>
    <property type="match status" value="1"/>
</dbReference>
<evidence type="ECO:0000256" key="7">
    <source>
        <dbReference type="ARBA" id="ARBA00022741"/>
    </source>
</evidence>
<gene>
    <name evidence="12" type="ORF">JJB09_19475</name>
</gene>
<dbReference type="PANTHER" id="PTHR44936">
    <property type="entry name" value="SENSOR PROTEIN CREC"/>
    <property type="match status" value="1"/>
</dbReference>
<name>A0A937CMD9_9HYPH</name>
<keyword evidence="5" id="KW-0597">Phosphoprotein</keyword>
<dbReference type="Proteomes" id="UP000633219">
    <property type="component" value="Unassembled WGS sequence"/>
</dbReference>
<dbReference type="SMART" id="SM00387">
    <property type="entry name" value="HATPase_c"/>
    <property type="match status" value="1"/>
</dbReference>
<dbReference type="GO" id="GO:0005886">
    <property type="term" value="C:plasma membrane"/>
    <property type="evidence" value="ECO:0007669"/>
    <property type="project" value="UniProtKB-SubCell"/>
</dbReference>
<dbReference type="InterPro" id="IPR003594">
    <property type="entry name" value="HATPase_dom"/>
</dbReference>
<dbReference type="EMBL" id="JAEQNC010000011">
    <property type="protein sequence ID" value="MBL0374210.1"/>
    <property type="molecule type" value="Genomic_DNA"/>
</dbReference>
<evidence type="ECO:0000256" key="4">
    <source>
        <dbReference type="ARBA" id="ARBA00022475"/>
    </source>
</evidence>
<dbReference type="NCBIfam" id="NF033792">
    <property type="entry name" value="ActS_PrrB_HisK"/>
    <property type="match status" value="1"/>
</dbReference>
<keyword evidence="10" id="KW-0812">Transmembrane</keyword>
<dbReference type="Pfam" id="PF00512">
    <property type="entry name" value="HisKA"/>
    <property type="match status" value="1"/>
</dbReference>
<evidence type="ECO:0000256" key="3">
    <source>
        <dbReference type="ARBA" id="ARBA00012438"/>
    </source>
</evidence>
<reference evidence="12" key="1">
    <citation type="submission" date="2021-01" db="EMBL/GenBank/DDBJ databases">
        <title>Rhizobium sp. strain KVB221 16S ribosomal RNA gene Genome sequencing and assembly.</title>
        <authorList>
            <person name="Kang M."/>
        </authorList>
    </citation>
    <scope>NUCLEOTIDE SEQUENCE</scope>
    <source>
        <strain evidence="12">KVB221</strain>
    </source>
</reference>
<dbReference type="InterPro" id="IPR004358">
    <property type="entry name" value="Sig_transdc_His_kin-like_C"/>
</dbReference>
<feature type="domain" description="Histidine kinase" evidence="11">
    <location>
        <begin position="215"/>
        <end position="421"/>
    </location>
</feature>
<dbReference type="SUPFAM" id="SSF55874">
    <property type="entry name" value="ATPase domain of HSP90 chaperone/DNA topoisomerase II/histidine kinase"/>
    <property type="match status" value="1"/>
</dbReference>
<protein>
    <recommendedName>
        <fullName evidence="3">histidine kinase</fullName>
        <ecNumber evidence="3">2.7.13.3</ecNumber>
    </recommendedName>
</protein>
<dbReference type="EC" id="2.7.13.3" evidence="3"/>
<dbReference type="Pfam" id="PF02518">
    <property type="entry name" value="HATPase_c"/>
    <property type="match status" value="1"/>
</dbReference>
<keyword evidence="8 12" id="KW-0418">Kinase</keyword>
<dbReference type="InterPro" id="IPR036890">
    <property type="entry name" value="HATPase_C_sf"/>
</dbReference>
<evidence type="ECO:0000313" key="12">
    <source>
        <dbReference type="EMBL" id="MBL0374210.1"/>
    </source>
</evidence>
<dbReference type="GO" id="GO:0000155">
    <property type="term" value="F:phosphorelay sensor kinase activity"/>
    <property type="evidence" value="ECO:0007669"/>
    <property type="project" value="InterPro"/>
</dbReference>
<dbReference type="SMART" id="SM00388">
    <property type="entry name" value="HisKA"/>
    <property type="match status" value="1"/>
</dbReference>
<dbReference type="AlphaFoldDB" id="A0A937CMD9"/>
<evidence type="ECO:0000256" key="10">
    <source>
        <dbReference type="SAM" id="Phobius"/>
    </source>
</evidence>
<dbReference type="SUPFAM" id="SSF47384">
    <property type="entry name" value="Homodimeric domain of signal transducing histidine kinase"/>
    <property type="match status" value="1"/>
</dbReference>
<dbReference type="InterPro" id="IPR050980">
    <property type="entry name" value="2C_sensor_his_kinase"/>
</dbReference>
<evidence type="ECO:0000256" key="9">
    <source>
        <dbReference type="ARBA" id="ARBA00022840"/>
    </source>
</evidence>